<evidence type="ECO:0000256" key="1">
    <source>
        <dbReference type="ARBA" id="ARBA00001973"/>
    </source>
</evidence>
<feature type="region of interest" description="Disordered" evidence="6">
    <location>
        <begin position="243"/>
        <end position="272"/>
    </location>
</feature>
<evidence type="ECO:0000259" key="8">
    <source>
        <dbReference type="PROSITE" id="PS00498"/>
    </source>
</evidence>
<dbReference type="Gene3D" id="1.10.1280.10">
    <property type="entry name" value="Di-copper center containing domain from catechol oxidase"/>
    <property type="match status" value="1"/>
</dbReference>
<dbReference type="PANTHER" id="PTHR11474:SF126">
    <property type="entry name" value="TYROSINASE-LIKE PROTEIN TYR-1-RELATED"/>
    <property type="match status" value="1"/>
</dbReference>
<evidence type="ECO:0000256" key="5">
    <source>
        <dbReference type="ARBA" id="ARBA00023008"/>
    </source>
</evidence>
<evidence type="ECO:0000256" key="4">
    <source>
        <dbReference type="ARBA" id="ARBA00023002"/>
    </source>
</evidence>
<dbReference type="PROSITE" id="PS00497">
    <property type="entry name" value="TYROSINASE_1"/>
    <property type="match status" value="1"/>
</dbReference>
<comment type="caution">
    <text evidence="9">The sequence shown here is derived from an EMBL/GenBank/DDBJ whole genome shotgun (WGS) entry which is preliminary data.</text>
</comment>
<reference evidence="9 10" key="1">
    <citation type="journal article" date="2019" name="Int. J. Syst. Evol. Microbiol.">
        <title>The Global Catalogue of Microorganisms (GCM) 10K type strain sequencing project: providing services to taxonomists for standard genome sequencing and annotation.</title>
        <authorList>
            <consortium name="The Broad Institute Genomics Platform"/>
            <consortium name="The Broad Institute Genome Sequencing Center for Infectious Disease"/>
            <person name="Wu L."/>
            <person name="Ma J."/>
        </authorList>
    </citation>
    <scope>NUCLEOTIDE SEQUENCE [LARGE SCALE GENOMIC DNA]</scope>
    <source>
        <strain evidence="9 10">JCM 4565</strain>
    </source>
</reference>
<proteinExistence type="inferred from homology"/>
<evidence type="ECO:0000256" key="2">
    <source>
        <dbReference type="ARBA" id="ARBA00009928"/>
    </source>
</evidence>
<name>A0ABN0WD25_9ACTN</name>
<keyword evidence="4" id="KW-0560">Oxidoreductase</keyword>
<keyword evidence="10" id="KW-1185">Reference proteome</keyword>
<keyword evidence="5" id="KW-0186">Copper</keyword>
<dbReference type="EMBL" id="BAAABW010000002">
    <property type="protein sequence ID" value="GAA0333299.1"/>
    <property type="molecule type" value="Genomic_DNA"/>
</dbReference>
<dbReference type="Proteomes" id="UP001500063">
    <property type="component" value="Unassembled WGS sequence"/>
</dbReference>
<dbReference type="InterPro" id="IPR050316">
    <property type="entry name" value="Tyrosinase/Hemocyanin"/>
</dbReference>
<evidence type="ECO:0000256" key="6">
    <source>
        <dbReference type="SAM" id="MobiDB-lite"/>
    </source>
</evidence>
<feature type="domain" description="Tyrosinase copper-binding" evidence="8">
    <location>
        <begin position="218"/>
        <end position="229"/>
    </location>
</feature>
<sequence length="288" mass="32824">MYTRKNQKNLTSAEKKKFVAALLELKRRGRYDEYVKLHGKYFVSDGEAGVRVGHMSPSFFPWHRRFLLEFERDLQSVDADVTLPYWDWTVDQSPTSSLWADDFLGGTGRASDGQVMTGPFAYAAGNWPINVGVTEEKFLMRDLGHSGAPVALPTRQELAHAVDDPVYDTAPWDSTVTTAGFRNKIEGWTVGADRGWTNHNRVHLWVGGQMTGGTSPNDPVFWLHHTFIDLIWARWQRKHPGASYEPRKKVPAGDPQFGRVISLDEPMDPWGARPSDLLDHERYYRYAE</sequence>
<comment type="cofactor">
    <cofactor evidence="1">
        <name>Cu(2+)</name>
        <dbReference type="ChEBI" id="CHEBI:29036"/>
    </cofactor>
</comment>
<dbReference type="InterPro" id="IPR008922">
    <property type="entry name" value="Di-copper_centre_dom_sf"/>
</dbReference>
<dbReference type="PRINTS" id="PR00092">
    <property type="entry name" value="TYROSINASE"/>
</dbReference>
<dbReference type="RefSeq" id="WP_344115817.1">
    <property type="nucleotide sequence ID" value="NZ_BAAABW010000002.1"/>
</dbReference>
<comment type="similarity">
    <text evidence="2">Belongs to the tyrosinase family.</text>
</comment>
<dbReference type="Pfam" id="PF00264">
    <property type="entry name" value="Tyrosinase"/>
    <property type="match status" value="1"/>
</dbReference>
<evidence type="ECO:0000313" key="10">
    <source>
        <dbReference type="Proteomes" id="UP001500063"/>
    </source>
</evidence>
<dbReference type="PROSITE" id="PS00498">
    <property type="entry name" value="TYROSINASE_2"/>
    <property type="match status" value="1"/>
</dbReference>
<dbReference type="PANTHER" id="PTHR11474">
    <property type="entry name" value="TYROSINASE FAMILY MEMBER"/>
    <property type="match status" value="1"/>
</dbReference>
<keyword evidence="3" id="KW-0479">Metal-binding</keyword>
<feature type="domain" description="Tyrosinase copper-binding" evidence="7">
    <location>
        <begin position="54"/>
        <end position="71"/>
    </location>
</feature>
<evidence type="ECO:0000259" key="7">
    <source>
        <dbReference type="PROSITE" id="PS00497"/>
    </source>
</evidence>
<evidence type="ECO:0000313" key="9">
    <source>
        <dbReference type="EMBL" id="GAA0333299.1"/>
    </source>
</evidence>
<organism evidence="9 10">
    <name type="scientific">Streptomyces blastmyceticus</name>
    <dbReference type="NCBI Taxonomy" id="68180"/>
    <lineage>
        <taxon>Bacteria</taxon>
        <taxon>Bacillati</taxon>
        <taxon>Actinomycetota</taxon>
        <taxon>Actinomycetes</taxon>
        <taxon>Kitasatosporales</taxon>
        <taxon>Streptomycetaceae</taxon>
        <taxon>Streptomyces</taxon>
    </lineage>
</organism>
<protein>
    <submittedName>
        <fullName evidence="9">Tyrosinase family protein</fullName>
    </submittedName>
</protein>
<accession>A0ABN0WD25</accession>
<gene>
    <name evidence="9" type="ORF">GCM10010319_06560</name>
</gene>
<dbReference type="SUPFAM" id="SSF48056">
    <property type="entry name" value="Di-copper centre-containing domain"/>
    <property type="match status" value="1"/>
</dbReference>
<evidence type="ECO:0000256" key="3">
    <source>
        <dbReference type="ARBA" id="ARBA00022723"/>
    </source>
</evidence>
<dbReference type="InterPro" id="IPR002227">
    <property type="entry name" value="Tyrosinase_Cu-bd"/>
</dbReference>